<feature type="compositionally biased region" description="Low complexity" evidence="9">
    <location>
        <begin position="37"/>
        <end position="56"/>
    </location>
</feature>
<feature type="compositionally biased region" description="Basic and acidic residues" evidence="9">
    <location>
        <begin position="300"/>
        <end position="310"/>
    </location>
</feature>
<dbReference type="RefSeq" id="WP_373971904.1">
    <property type="nucleotide sequence ID" value="NZ_JBHDLJ010000006.1"/>
</dbReference>
<evidence type="ECO:0000256" key="4">
    <source>
        <dbReference type="ARBA" id="ARBA00022723"/>
    </source>
</evidence>
<evidence type="ECO:0000256" key="7">
    <source>
        <dbReference type="ARBA" id="ARBA00023004"/>
    </source>
</evidence>
<evidence type="ECO:0000256" key="5">
    <source>
        <dbReference type="ARBA" id="ARBA00022729"/>
    </source>
</evidence>
<evidence type="ECO:0000256" key="9">
    <source>
        <dbReference type="SAM" id="MobiDB-lite"/>
    </source>
</evidence>
<evidence type="ECO:0000259" key="10">
    <source>
        <dbReference type="Pfam" id="PF04261"/>
    </source>
</evidence>
<keyword evidence="5" id="KW-0732">Signal</keyword>
<evidence type="ECO:0000259" key="11">
    <source>
        <dbReference type="Pfam" id="PF20628"/>
    </source>
</evidence>
<comment type="similarity">
    <text evidence="8">Belongs to the DyP-type peroxidase family.</text>
</comment>
<gene>
    <name evidence="12" type="ORF">ACETWP_09030</name>
</gene>
<keyword evidence="13" id="KW-1185">Reference proteome</keyword>
<dbReference type="InterPro" id="IPR006314">
    <property type="entry name" value="Dyp_peroxidase"/>
</dbReference>
<evidence type="ECO:0000256" key="2">
    <source>
        <dbReference type="ARBA" id="ARBA00022559"/>
    </source>
</evidence>
<feature type="domain" description="Dyp-type peroxidase C-terminal" evidence="11">
    <location>
        <begin position="242"/>
        <end position="420"/>
    </location>
</feature>
<feature type="region of interest" description="Disordered" evidence="9">
    <location>
        <begin position="1"/>
        <end position="25"/>
    </location>
</feature>
<dbReference type="PANTHER" id="PTHR30521">
    <property type="entry name" value="DEFERROCHELATASE/PEROXIDASE"/>
    <property type="match status" value="1"/>
</dbReference>
<comment type="caution">
    <text evidence="12">The sequence shown here is derived from an EMBL/GenBank/DDBJ whole genome shotgun (WGS) entry which is preliminary data.</text>
</comment>
<evidence type="ECO:0000256" key="1">
    <source>
        <dbReference type="ARBA" id="ARBA00001970"/>
    </source>
</evidence>
<accession>A0ABV4UPT6</accession>
<dbReference type="PANTHER" id="PTHR30521:SF4">
    <property type="entry name" value="DEFERROCHELATASE"/>
    <property type="match status" value="1"/>
</dbReference>
<dbReference type="NCBIfam" id="TIGR01413">
    <property type="entry name" value="Dyp_perox_fam"/>
    <property type="match status" value="1"/>
</dbReference>
<organism evidence="12 13">
    <name type="scientific">Arthrobacter halodurans</name>
    <dbReference type="NCBI Taxonomy" id="516699"/>
    <lineage>
        <taxon>Bacteria</taxon>
        <taxon>Bacillati</taxon>
        <taxon>Actinomycetota</taxon>
        <taxon>Actinomycetes</taxon>
        <taxon>Micrococcales</taxon>
        <taxon>Micrococcaceae</taxon>
        <taxon>Arthrobacter</taxon>
    </lineage>
</organism>
<sequence>MIGSKNRGGRGDTGPGPRPNRRAVIFGTLGYAGATAAHAAPAPAGTGAPGSAVSSGDNPSAPGEAGVDTAGSNGARTLPFHGRRQAGVDTAPTAHISYLGLDLSPAGSRAQTREAARRLLVLLSGDASRLAAGRGTLADTEPELAGTPARLSVTFGFGPRLLGAVAPASSPPWLRPLEPFAIDRLDGGHGQTDLVLAVGSDDPLALAHARRALLKDAGSLAATRWVQDGFRTAYGSAAPGATARNLFGQLDGTGNPGGAGLERAVWGGEGLAPWIDGGTSLVLRRISMDLDRWDEVDRPGRDFALGRHQDTGAPLGGTLEHERPDPAAADTDGLPLMSADSHVARSLPRHPDEVILRRAHSYQSVGTGGVPGDSGLLFASYQADIDRQFLPIQRRLAESDMLNEWTTPVGSAVYAVPPGCAEGGFVGDALFG</sequence>
<keyword evidence="2 12" id="KW-0575">Peroxidase</keyword>
<dbReference type="InterPro" id="IPR048327">
    <property type="entry name" value="Dyp_perox_N"/>
</dbReference>
<feature type="domain" description="Dyp-type peroxidase N-terminal" evidence="10">
    <location>
        <begin position="85"/>
        <end position="231"/>
    </location>
</feature>
<evidence type="ECO:0000313" key="13">
    <source>
        <dbReference type="Proteomes" id="UP001575652"/>
    </source>
</evidence>
<comment type="cofactor">
    <cofactor evidence="1">
        <name>heme b</name>
        <dbReference type="ChEBI" id="CHEBI:60344"/>
    </cofactor>
</comment>
<keyword evidence="3" id="KW-0349">Heme</keyword>
<dbReference type="InterPro" id="IPR011008">
    <property type="entry name" value="Dimeric_a/b-barrel"/>
</dbReference>
<evidence type="ECO:0000256" key="8">
    <source>
        <dbReference type="ARBA" id="ARBA00025737"/>
    </source>
</evidence>
<dbReference type="SUPFAM" id="SSF54909">
    <property type="entry name" value="Dimeric alpha+beta barrel"/>
    <property type="match status" value="1"/>
</dbReference>
<evidence type="ECO:0000256" key="3">
    <source>
        <dbReference type="ARBA" id="ARBA00022617"/>
    </source>
</evidence>
<protein>
    <submittedName>
        <fullName evidence="12">Dyp-type peroxidase</fullName>
    </submittedName>
</protein>
<evidence type="ECO:0000313" key="12">
    <source>
        <dbReference type="EMBL" id="MFB0834730.1"/>
    </source>
</evidence>
<name>A0ABV4UPT6_9MICC</name>
<keyword evidence="6" id="KW-0560">Oxidoreductase</keyword>
<feature type="region of interest" description="Disordered" evidence="9">
    <location>
        <begin position="37"/>
        <end position="78"/>
    </location>
</feature>
<proteinExistence type="inferred from homology"/>
<keyword evidence="7" id="KW-0408">Iron</keyword>
<dbReference type="GO" id="GO:0004601">
    <property type="term" value="F:peroxidase activity"/>
    <property type="evidence" value="ECO:0007669"/>
    <property type="project" value="UniProtKB-KW"/>
</dbReference>
<dbReference type="Pfam" id="PF04261">
    <property type="entry name" value="Dyp_perox_N"/>
    <property type="match status" value="1"/>
</dbReference>
<dbReference type="PROSITE" id="PS51404">
    <property type="entry name" value="DYP_PEROXIDASE"/>
    <property type="match status" value="1"/>
</dbReference>
<dbReference type="EMBL" id="JBHDLJ010000006">
    <property type="protein sequence ID" value="MFB0834730.1"/>
    <property type="molecule type" value="Genomic_DNA"/>
</dbReference>
<dbReference type="InterPro" id="IPR048328">
    <property type="entry name" value="Dyp_perox_C"/>
</dbReference>
<reference evidence="12 13" key="1">
    <citation type="submission" date="2024-09" db="EMBL/GenBank/DDBJ databases">
        <authorList>
            <person name="Salinas-Garcia M.A."/>
            <person name="Prieme A."/>
        </authorList>
    </citation>
    <scope>NUCLEOTIDE SEQUENCE [LARGE SCALE GENOMIC DNA]</scope>
    <source>
        <strain evidence="12 13">DSM 21081</strain>
    </source>
</reference>
<dbReference type="Proteomes" id="UP001575652">
    <property type="component" value="Unassembled WGS sequence"/>
</dbReference>
<keyword evidence="4" id="KW-0479">Metal-binding</keyword>
<dbReference type="Pfam" id="PF20628">
    <property type="entry name" value="Dyp_perox_C"/>
    <property type="match status" value="1"/>
</dbReference>
<feature type="region of interest" description="Disordered" evidence="9">
    <location>
        <begin position="300"/>
        <end position="328"/>
    </location>
</feature>
<evidence type="ECO:0000256" key="6">
    <source>
        <dbReference type="ARBA" id="ARBA00023002"/>
    </source>
</evidence>